<feature type="chain" id="PRO_5046850119" evidence="1">
    <location>
        <begin position="23"/>
        <end position="177"/>
    </location>
</feature>
<gene>
    <name evidence="2" type="ORF">Hsar01_03780</name>
</gene>
<sequence>MKNLALALVTGLALLPSGQAQEMRDAPTHEQMALRLRAQRNQDPMRDLKVIEADDPTKTNRPADILATSEFLSFSGASTLVPQGAVLHVPDSLRNRTGIVSGNRIVTWAQFFAENRAWIEVVDLELSQIIGAEPLPAGLISRMENSRQIMVAAVQGGPISVPQAKLDEAKALAEARK</sequence>
<organism evidence="2 3">
    <name type="scientific">Haloferula sargassicola</name>
    <dbReference type="NCBI Taxonomy" id="490096"/>
    <lineage>
        <taxon>Bacteria</taxon>
        <taxon>Pseudomonadati</taxon>
        <taxon>Verrucomicrobiota</taxon>
        <taxon>Verrucomicrobiia</taxon>
        <taxon>Verrucomicrobiales</taxon>
        <taxon>Verrucomicrobiaceae</taxon>
        <taxon>Haloferula</taxon>
    </lineage>
</organism>
<evidence type="ECO:0000313" key="2">
    <source>
        <dbReference type="EMBL" id="GAA5484536.1"/>
    </source>
</evidence>
<proteinExistence type="predicted"/>
<keyword evidence="3" id="KW-1185">Reference proteome</keyword>
<dbReference type="Proteomes" id="UP001476282">
    <property type="component" value="Unassembled WGS sequence"/>
</dbReference>
<dbReference type="RefSeq" id="WP_353568635.1">
    <property type="nucleotide sequence ID" value="NZ_BAABRI010000027.1"/>
</dbReference>
<reference evidence="2 3" key="1">
    <citation type="submission" date="2024-02" db="EMBL/GenBank/DDBJ databases">
        <title>Haloferula sargassicola NBRC 104335.</title>
        <authorList>
            <person name="Ichikawa N."/>
            <person name="Katano-Makiyama Y."/>
            <person name="Hidaka K."/>
        </authorList>
    </citation>
    <scope>NUCLEOTIDE SEQUENCE [LARGE SCALE GENOMIC DNA]</scope>
    <source>
        <strain evidence="2 3">NBRC 104335</strain>
    </source>
</reference>
<evidence type="ECO:0000256" key="1">
    <source>
        <dbReference type="SAM" id="SignalP"/>
    </source>
</evidence>
<keyword evidence="1" id="KW-0732">Signal</keyword>
<name>A0ABP9UUZ2_9BACT</name>
<dbReference type="EMBL" id="BAABRI010000027">
    <property type="protein sequence ID" value="GAA5484536.1"/>
    <property type="molecule type" value="Genomic_DNA"/>
</dbReference>
<feature type="signal peptide" evidence="1">
    <location>
        <begin position="1"/>
        <end position="22"/>
    </location>
</feature>
<protein>
    <submittedName>
        <fullName evidence="2">Uncharacterized protein</fullName>
    </submittedName>
</protein>
<accession>A0ABP9UUZ2</accession>
<comment type="caution">
    <text evidence="2">The sequence shown here is derived from an EMBL/GenBank/DDBJ whole genome shotgun (WGS) entry which is preliminary data.</text>
</comment>
<evidence type="ECO:0000313" key="3">
    <source>
        <dbReference type="Proteomes" id="UP001476282"/>
    </source>
</evidence>